<dbReference type="GO" id="GO:0004527">
    <property type="term" value="F:exonuclease activity"/>
    <property type="evidence" value="ECO:0007669"/>
    <property type="project" value="UniProtKB-KW"/>
</dbReference>
<dbReference type="EMBL" id="CP038033">
    <property type="protein sequence ID" value="QBQ55294.1"/>
    <property type="molecule type" value="Genomic_DNA"/>
</dbReference>
<comment type="catalytic activity">
    <reaction evidence="14">
        <text>ATP + H2O = ADP + phosphate + H(+)</text>
        <dbReference type="Rhea" id="RHEA:13065"/>
        <dbReference type="ChEBI" id="CHEBI:15377"/>
        <dbReference type="ChEBI" id="CHEBI:15378"/>
        <dbReference type="ChEBI" id="CHEBI:30616"/>
        <dbReference type="ChEBI" id="CHEBI:43474"/>
        <dbReference type="ChEBI" id="CHEBI:456216"/>
        <dbReference type="EC" id="5.6.2.4"/>
    </reaction>
</comment>
<dbReference type="InterPro" id="IPR014017">
    <property type="entry name" value="DNA_helicase_UvrD-like_C"/>
</dbReference>
<organism evidence="18 19">
    <name type="scientific">Nitrosococcus wardiae</name>
    <dbReference type="NCBI Taxonomy" id="1814290"/>
    <lineage>
        <taxon>Bacteria</taxon>
        <taxon>Pseudomonadati</taxon>
        <taxon>Pseudomonadota</taxon>
        <taxon>Gammaproteobacteria</taxon>
        <taxon>Chromatiales</taxon>
        <taxon>Chromatiaceae</taxon>
        <taxon>Nitrosococcus</taxon>
    </lineage>
</organism>
<dbReference type="OrthoDB" id="9810135at2"/>
<feature type="domain" description="UvrD-like helicase ATP-binding" evidence="16">
    <location>
        <begin position="5"/>
        <end position="499"/>
    </location>
</feature>
<evidence type="ECO:0000256" key="8">
    <source>
        <dbReference type="ARBA" id="ARBA00023125"/>
    </source>
</evidence>
<dbReference type="GO" id="GO:0033202">
    <property type="term" value="C:DNA helicase complex"/>
    <property type="evidence" value="ECO:0007669"/>
    <property type="project" value="TreeGrafter"/>
</dbReference>
<evidence type="ECO:0000313" key="18">
    <source>
        <dbReference type="EMBL" id="QBQ55294.1"/>
    </source>
</evidence>
<evidence type="ECO:0000256" key="5">
    <source>
        <dbReference type="ARBA" id="ARBA00022806"/>
    </source>
</evidence>
<dbReference type="PROSITE" id="PS51217">
    <property type="entry name" value="UVRD_HELICASE_CTER"/>
    <property type="match status" value="1"/>
</dbReference>
<evidence type="ECO:0000256" key="2">
    <source>
        <dbReference type="ARBA" id="ARBA00022741"/>
    </source>
</evidence>
<protein>
    <recommendedName>
        <fullName evidence="12">DNA 3'-5' helicase</fullName>
        <ecNumber evidence="12">5.6.2.4</ecNumber>
    </recommendedName>
    <alternativeName>
        <fullName evidence="13">DNA 3'-5' helicase II</fullName>
    </alternativeName>
</protein>
<comment type="catalytic activity">
    <reaction evidence="11">
        <text>Couples ATP hydrolysis with the unwinding of duplex DNA by translocating in the 3'-5' direction.</text>
        <dbReference type="EC" id="5.6.2.4"/>
    </reaction>
</comment>
<evidence type="ECO:0000259" key="16">
    <source>
        <dbReference type="PROSITE" id="PS51198"/>
    </source>
</evidence>
<evidence type="ECO:0000256" key="1">
    <source>
        <dbReference type="ARBA" id="ARBA00022722"/>
    </source>
</evidence>
<dbReference type="Proteomes" id="UP000294325">
    <property type="component" value="Chromosome"/>
</dbReference>
<keyword evidence="2 15" id="KW-0547">Nucleotide-binding</keyword>
<evidence type="ECO:0000256" key="4">
    <source>
        <dbReference type="ARBA" id="ARBA00022801"/>
    </source>
</evidence>
<dbReference type="InterPro" id="IPR014016">
    <property type="entry name" value="UvrD-like_ATP-bd"/>
</dbReference>
<dbReference type="PROSITE" id="PS51198">
    <property type="entry name" value="UVRD_HELICASE_ATP_BIND"/>
    <property type="match status" value="1"/>
</dbReference>
<dbReference type="EC" id="5.6.2.4" evidence="12"/>
<evidence type="ECO:0000259" key="17">
    <source>
        <dbReference type="PROSITE" id="PS51217"/>
    </source>
</evidence>
<keyword evidence="5 15" id="KW-0347">Helicase</keyword>
<proteinExistence type="predicted"/>
<keyword evidence="6" id="KW-0269">Exonuclease</keyword>
<dbReference type="Pfam" id="PF13361">
    <property type="entry name" value="UvrD_C"/>
    <property type="match status" value="2"/>
</dbReference>
<accession>A0A4P7C1G0</accession>
<evidence type="ECO:0000256" key="11">
    <source>
        <dbReference type="ARBA" id="ARBA00034617"/>
    </source>
</evidence>
<dbReference type="InterPro" id="IPR000212">
    <property type="entry name" value="DNA_helicase_UvrD/REP"/>
</dbReference>
<evidence type="ECO:0000313" key="19">
    <source>
        <dbReference type="Proteomes" id="UP000294325"/>
    </source>
</evidence>
<dbReference type="Gene3D" id="3.40.50.300">
    <property type="entry name" value="P-loop containing nucleotide triphosphate hydrolases"/>
    <property type="match status" value="4"/>
</dbReference>
<reference evidence="18 19" key="1">
    <citation type="submission" date="2019-03" db="EMBL/GenBank/DDBJ databases">
        <title>The genome sequence of Nitrosococcus wardiae strain D1FHST reveals the archetypal metabolic capacity of ammonia-oxidizing Gammaproteobacteria.</title>
        <authorList>
            <person name="Wang L."/>
            <person name="Lim C.K."/>
            <person name="Hanson T.E."/>
            <person name="Dang H."/>
            <person name="Klotz M.G."/>
        </authorList>
    </citation>
    <scope>NUCLEOTIDE SEQUENCE [LARGE SCALE GENOMIC DNA]</scope>
    <source>
        <strain evidence="18 19">D1FHS</strain>
    </source>
</reference>
<dbReference type="Pfam" id="PF00580">
    <property type="entry name" value="UvrD-helicase"/>
    <property type="match status" value="1"/>
</dbReference>
<evidence type="ECO:0000256" key="10">
    <source>
        <dbReference type="ARBA" id="ARBA00023235"/>
    </source>
</evidence>
<dbReference type="SUPFAM" id="SSF52540">
    <property type="entry name" value="P-loop containing nucleoside triphosphate hydrolases"/>
    <property type="match status" value="1"/>
</dbReference>
<dbReference type="KEGG" id="nwr:E3U44_12815"/>
<keyword evidence="19" id="KW-1185">Reference proteome</keyword>
<dbReference type="GO" id="GO:0005829">
    <property type="term" value="C:cytosol"/>
    <property type="evidence" value="ECO:0007669"/>
    <property type="project" value="TreeGrafter"/>
</dbReference>
<dbReference type="InterPro" id="IPR027417">
    <property type="entry name" value="P-loop_NTPase"/>
</dbReference>
<evidence type="ECO:0000256" key="15">
    <source>
        <dbReference type="PROSITE-ProRule" id="PRU00560"/>
    </source>
</evidence>
<dbReference type="InterPro" id="IPR011604">
    <property type="entry name" value="PDDEXK-like_dom_sf"/>
</dbReference>
<dbReference type="AlphaFoldDB" id="A0A4P7C1G0"/>
<keyword evidence="1" id="KW-0540">Nuclease</keyword>
<dbReference type="SUPFAM" id="SSF52980">
    <property type="entry name" value="Restriction endonuclease-like"/>
    <property type="match status" value="1"/>
</dbReference>
<keyword evidence="10" id="KW-0413">Isomerase</keyword>
<dbReference type="GO" id="GO:0005524">
    <property type="term" value="F:ATP binding"/>
    <property type="evidence" value="ECO:0007669"/>
    <property type="project" value="UniProtKB-UniRule"/>
</dbReference>
<dbReference type="RefSeq" id="WP_134358557.1">
    <property type="nucleotide sequence ID" value="NZ_CP038033.1"/>
</dbReference>
<name>A0A4P7C1G0_9GAMM</name>
<dbReference type="Gene3D" id="1.10.486.10">
    <property type="entry name" value="PCRA, domain 4"/>
    <property type="match status" value="1"/>
</dbReference>
<evidence type="ECO:0000256" key="13">
    <source>
        <dbReference type="ARBA" id="ARBA00034923"/>
    </source>
</evidence>
<dbReference type="InterPro" id="IPR011335">
    <property type="entry name" value="Restrct_endonuc-II-like"/>
</dbReference>
<gene>
    <name evidence="18" type="ORF">E3U44_12815</name>
</gene>
<keyword evidence="8" id="KW-0238">DNA-binding</keyword>
<feature type="domain" description="UvrD-like helicase C-terminal" evidence="17">
    <location>
        <begin position="511"/>
        <end position="777"/>
    </location>
</feature>
<dbReference type="Pfam" id="PF12705">
    <property type="entry name" value="PDDEXK_1"/>
    <property type="match status" value="1"/>
</dbReference>
<keyword evidence="9" id="KW-0234">DNA repair</keyword>
<dbReference type="InterPro" id="IPR038726">
    <property type="entry name" value="PDDEXK_AddAB-type"/>
</dbReference>
<dbReference type="GO" id="GO:0043138">
    <property type="term" value="F:3'-5' DNA helicase activity"/>
    <property type="evidence" value="ECO:0007669"/>
    <property type="project" value="UniProtKB-EC"/>
</dbReference>
<sequence length="1159" mass="129914">MVNSSIPDTAARRQALNPHQSFIVQAPAGSGKTELLTQRYLVLLARVEAPEEIVAITFTRKAAAEMRYRIVEALISARENQPPQAEPAKTTWELARVVARRDADKGWELERHPSRLRIQTIDSLCASLTRQMPLLSRFGAQPGITEEAENLYRQAARATLTEVESGAEWSASVEVLLRHLNNDWGKIETLLSAMLTRRDQWLRHLTDDKRLQRESLEEVLQAAIQAGLQKVSCCCPESVMEEGLGFARFAAGNLATLDPTSPIGICRDLWVRPGVQAEALPQWLGLAQLLLTCEGEWRRQATKALGFPAPSAARDKEEKQYLKAQKQSFLNFLERLGGQEDLRRALHSLRSLPPAHYIESQWVLMEALFQLLPLAVAQLQLVFQERGEVDFTEVAQRAVAALGEAEAPTDLALVLDYQIRHLLMDEFQDTSLSQYILLERLTTGWEPGDGRTLLVVGDPMQSIYRFREAEVGLYLQAWQQGVGQLPLIPLTLSVNFRSQQGIVDWVNHAFCQVLPATEEIATGAVPYSSSHAFHPPRAEKAVQIHPFFGKGLAEEAEVVARLVEKTKQVAPDSTIAILVRSRGHLAEIVPLLREAGLRFRALEIEPLGNRPVVQDLLALTKALFHLGDRLSWLTILRAPWCGLTLADLYVLAGEDQQAAIWDRIQDDNCVQRLSGEGQQRLARIRRVLAEALRERRRVSPRRRVEGVWLAIGGPACVPEPTALEEASVYLDLLEQEAVADEVLDFAALDEGVRKLFAPPDKLADETLQIMTIHRAKGLEFDTVIVPGLGHSPRYESHQLLLWAERPAPDRSLGNDNQLLLAPIAETGQQPDAIYHYIKGLHEEKAGFENGRLLYVAATRAKHQLHLLGQVLLDKTDQPKAPPKRSLLASLWPAVQEEFEAAALSLRQACVQGESEDSLNFSDSGLFSRLSIQWQCPDPLPGVTTDIGSLPEAASALEPIEFDWAGETVRYMGIVVHRYLQLIAQEGPEHWNPAQITALAPALRRALMGQGVAADELESALERTQEVLKQTLEDPQGRWILSSSHRQALNEYPLSGILNGRIIRAVIDRTFVDQEGVRWIVDYKTGSHEGSDREAFLDREQERYRLQLESYAALMALKEPETQKIRLGLYYPQLCGWREWIWSNPESSKDHHQVMKSVKK</sequence>
<keyword evidence="7 15" id="KW-0067">ATP-binding</keyword>
<evidence type="ECO:0000256" key="14">
    <source>
        <dbReference type="ARBA" id="ARBA00048988"/>
    </source>
</evidence>
<dbReference type="PANTHER" id="PTHR11070:SF2">
    <property type="entry name" value="ATP-DEPENDENT DNA HELICASE SRS2"/>
    <property type="match status" value="1"/>
</dbReference>
<dbReference type="GO" id="GO:0003677">
    <property type="term" value="F:DNA binding"/>
    <property type="evidence" value="ECO:0007669"/>
    <property type="project" value="UniProtKB-KW"/>
</dbReference>
<evidence type="ECO:0000256" key="3">
    <source>
        <dbReference type="ARBA" id="ARBA00022763"/>
    </source>
</evidence>
<evidence type="ECO:0000256" key="12">
    <source>
        <dbReference type="ARBA" id="ARBA00034808"/>
    </source>
</evidence>
<feature type="binding site" evidence="15">
    <location>
        <begin position="26"/>
        <end position="33"/>
    </location>
    <ligand>
        <name>ATP</name>
        <dbReference type="ChEBI" id="CHEBI:30616"/>
    </ligand>
</feature>
<keyword evidence="4 15" id="KW-0378">Hydrolase</keyword>
<evidence type="ECO:0000256" key="9">
    <source>
        <dbReference type="ARBA" id="ARBA00023204"/>
    </source>
</evidence>
<dbReference type="GO" id="GO:0000725">
    <property type="term" value="P:recombinational repair"/>
    <property type="evidence" value="ECO:0007669"/>
    <property type="project" value="TreeGrafter"/>
</dbReference>
<dbReference type="PANTHER" id="PTHR11070">
    <property type="entry name" value="UVRD / RECB / PCRA DNA HELICASE FAMILY MEMBER"/>
    <property type="match status" value="1"/>
</dbReference>
<keyword evidence="3" id="KW-0227">DNA damage</keyword>
<evidence type="ECO:0000256" key="7">
    <source>
        <dbReference type="ARBA" id="ARBA00022840"/>
    </source>
</evidence>
<evidence type="ECO:0000256" key="6">
    <source>
        <dbReference type="ARBA" id="ARBA00022839"/>
    </source>
</evidence>
<dbReference type="Gene3D" id="3.90.320.10">
    <property type="match status" value="1"/>
</dbReference>